<keyword evidence="3" id="KW-1185">Reference proteome</keyword>
<reference evidence="2" key="1">
    <citation type="submission" date="2023-05" db="EMBL/GenBank/DDBJ databases">
        <authorList>
            <person name="Stuckert A."/>
        </authorList>
    </citation>
    <scope>NUCLEOTIDE SEQUENCE</scope>
</reference>
<gene>
    <name evidence="2" type="ORF">SPARVUS_LOCUS4398563</name>
</gene>
<evidence type="ECO:0000313" key="2">
    <source>
        <dbReference type="EMBL" id="CAI9555511.1"/>
    </source>
</evidence>
<sequence>VDRLCTQCRILYLIRCARKPVDLDCRGVDGHECEGRKHLSMERPVETLDGRGVRRVWRTLSGASGGIAEGGWRTLSGGQWRDWQRWGGRTLSGGQWRDWQRGGGGH</sequence>
<evidence type="ECO:0000256" key="1">
    <source>
        <dbReference type="SAM" id="MobiDB-lite"/>
    </source>
</evidence>
<name>A0ABN9C8B0_9NEOB</name>
<comment type="caution">
    <text evidence="2">The sequence shown here is derived from an EMBL/GenBank/DDBJ whole genome shotgun (WGS) entry which is preliminary data.</text>
</comment>
<proteinExistence type="predicted"/>
<evidence type="ECO:0000313" key="3">
    <source>
        <dbReference type="Proteomes" id="UP001162483"/>
    </source>
</evidence>
<organism evidence="2 3">
    <name type="scientific">Staurois parvus</name>
    <dbReference type="NCBI Taxonomy" id="386267"/>
    <lineage>
        <taxon>Eukaryota</taxon>
        <taxon>Metazoa</taxon>
        <taxon>Chordata</taxon>
        <taxon>Craniata</taxon>
        <taxon>Vertebrata</taxon>
        <taxon>Euteleostomi</taxon>
        <taxon>Amphibia</taxon>
        <taxon>Batrachia</taxon>
        <taxon>Anura</taxon>
        <taxon>Neobatrachia</taxon>
        <taxon>Ranoidea</taxon>
        <taxon>Ranidae</taxon>
        <taxon>Staurois</taxon>
    </lineage>
</organism>
<protein>
    <submittedName>
        <fullName evidence="2">Uncharacterized protein</fullName>
    </submittedName>
</protein>
<feature type="compositionally biased region" description="Low complexity" evidence="1">
    <location>
        <begin position="87"/>
        <end position="97"/>
    </location>
</feature>
<dbReference type="EMBL" id="CATNWA010008157">
    <property type="protein sequence ID" value="CAI9555511.1"/>
    <property type="molecule type" value="Genomic_DNA"/>
</dbReference>
<dbReference type="Proteomes" id="UP001162483">
    <property type="component" value="Unassembled WGS sequence"/>
</dbReference>
<feature type="non-terminal residue" evidence="2">
    <location>
        <position position="1"/>
    </location>
</feature>
<accession>A0ABN9C8B0</accession>
<feature type="region of interest" description="Disordered" evidence="1">
    <location>
        <begin position="87"/>
        <end position="106"/>
    </location>
</feature>